<accession>A0A6M1R4E5</accession>
<keyword evidence="5" id="KW-1185">Reference proteome</keyword>
<feature type="region of interest" description="Disordered" evidence="3">
    <location>
        <begin position="124"/>
        <end position="143"/>
    </location>
</feature>
<evidence type="ECO:0000256" key="1">
    <source>
        <dbReference type="ARBA" id="ARBA00022676"/>
    </source>
</evidence>
<evidence type="ECO:0000313" key="5">
    <source>
        <dbReference type="Proteomes" id="UP000483261"/>
    </source>
</evidence>
<proteinExistence type="predicted"/>
<sequence>MRTALVYRALGLGDLLTGVPALRMLRRALPRHRIVLAAPAAQTRLITLAAIADQVIATEELDPVAWTGPPPDVAIDLHGNGPASRDLLRVLGPRRLIGFDEPGGPAWDPAEHERHRWCRLLAETLGGDPEPDDVRIPPPDPEPPPVPDAILVHPGAASGSRRWPADRFAAVATRMTLTGAPVLVTGSPAERDLAEDVRSRAGLPPEANLAGETDLMALASLVSAARLIVCGDTGIAHLASALGTPSVVLLGPTPPSTWGPPPGPHIALWHGDRPGDPHASVPDPALLRLSVDEVSDAALRLLSARHRPPRATAPSA</sequence>
<dbReference type="RefSeq" id="WP_165108914.1">
    <property type="nucleotide sequence ID" value="NZ_JAALAA010000001.1"/>
</dbReference>
<dbReference type="CDD" id="cd03789">
    <property type="entry name" value="GT9_LPS_heptosyltransferase"/>
    <property type="match status" value="1"/>
</dbReference>
<comment type="caution">
    <text evidence="4">The sequence shown here is derived from an EMBL/GenBank/DDBJ whole genome shotgun (WGS) entry which is preliminary data.</text>
</comment>
<name>A0A6M1R4E5_9ACTN</name>
<evidence type="ECO:0000313" key="4">
    <source>
        <dbReference type="EMBL" id="NGN91367.1"/>
    </source>
</evidence>
<dbReference type="AlphaFoldDB" id="A0A6M1R4E5"/>
<dbReference type="EMBL" id="JAALAA010000001">
    <property type="protein sequence ID" value="NGN91367.1"/>
    <property type="molecule type" value="Genomic_DNA"/>
</dbReference>
<dbReference type="PANTHER" id="PTHR30160:SF1">
    <property type="entry name" value="LIPOPOLYSACCHARIDE 1,2-N-ACETYLGLUCOSAMINETRANSFERASE-RELATED"/>
    <property type="match status" value="1"/>
</dbReference>
<dbReference type="GO" id="GO:0005829">
    <property type="term" value="C:cytosol"/>
    <property type="evidence" value="ECO:0007669"/>
    <property type="project" value="TreeGrafter"/>
</dbReference>
<dbReference type="GO" id="GO:0008713">
    <property type="term" value="F:ADP-heptose-lipopolysaccharide heptosyltransferase activity"/>
    <property type="evidence" value="ECO:0007669"/>
    <property type="project" value="TreeGrafter"/>
</dbReference>
<dbReference type="Pfam" id="PF01075">
    <property type="entry name" value="Glyco_transf_9"/>
    <property type="match status" value="1"/>
</dbReference>
<dbReference type="GO" id="GO:0009244">
    <property type="term" value="P:lipopolysaccharide core region biosynthetic process"/>
    <property type="evidence" value="ECO:0007669"/>
    <property type="project" value="TreeGrafter"/>
</dbReference>
<dbReference type="PANTHER" id="PTHR30160">
    <property type="entry name" value="TETRAACYLDISACCHARIDE 4'-KINASE-RELATED"/>
    <property type="match status" value="1"/>
</dbReference>
<dbReference type="SUPFAM" id="SSF53756">
    <property type="entry name" value="UDP-Glycosyltransferase/glycogen phosphorylase"/>
    <property type="match status" value="1"/>
</dbReference>
<organism evidence="4 5">
    <name type="scientific">Nocardioides turkmenicus</name>
    <dbReference type="NCBI Taxonomy" id="2711220"/>
    <lineage>
        <taxon>Bacteria</taxon>
        <taxon>Bacillati</taxon>
        <taxon>Actinomycetota</taxon>
        <taxon>Actinomycetes</taxon>
        <taxon>Propionibacteriales</taxon>
        <taxon>Nocardioidaceae</taxon>
        <taxon>Nocardioides</taxon>
    </lineage>
</organism>
<evidence type="ECO:0000256" key="2">
    <source>
        <dbReference type="ARBA" id="ARBA00022679"/>
    </source>
</evidence>
<dbReference type="Proteomes" id="UP000483261">
    <property type="component" value="Unassembled WGS sequence"/>
</dbReference>
<gene>
    <name evidence="4" type="ORF">G5C66_01260</name>
</gene>
<evidence type="ECO:0000256" key="3">
    <source>
        <dbReference type="SAM" id="MobiDB-lite"/>
    </source>
</evidence>
<dbReference type="Gene3D" id="3.40.50.2000">
    <property type="entry name" value="Glycogen Phosphorylase B"/>
    <property type="match status" value="2"/>
</dbReference>
<keyword evidence="1" id="KW-0328">Glycosyltransferase</keyword>
<protein>
    <submittedName>
        <fullName evidence="4">Glycosyltransferase family 9 protein</fullName>
    </submittedName>
</protein>
<dbReference type="InterPro" id="IPR051199">
    <property type="entry name" value="LPS_LOS_Heptosyltrfase"/>
</dbReference>
<dbReference type="InterPro" id="IPR002201">
    <property type="entry name" value="Glyco_trans_9"/>
</dbReference>
<reference evidence="4 5" key="1">
    <citation type="submission" date="2020-02" db="EMBL/GenBank/DDBJ databases">
        <title>Whole-genome analyses of novel actinobacteria.</title>
        <authorList>
            <person name="Sahin N."/>
        </authorList>
    </citation>
    <scope>NUCLEOTIDE SEQUENCE [LARGE SCALE GENOMIC DNA]</scope>
    <source>
        <strain evidence="4 5">KC13</strain>
    </source>
</reference>
<keyword evidence="2 4" id="KW-0808">Transferase</keyword>